<evidence type="ECO:0000313" key="1">
    <source>
        <dbReference type="EMBL" id="KAJ1676409.1"/>
    </source>
</evidence>
<accession>A0ACC1HIQ6</accession>
<name>A0ACC1HIQ6_9FUNG</name>
<dbReference type="Proteomes" id="UP001145114">
    <property type="component" value="Unassembled WGS sequence"/>
</dbReference>
<evidence type="ECO:0000313" key="2">
    <source>
        <dbReference type="Proteomes" id="UP001145114"/>
    </source>
</evidence>
<sequence length="149" mass="17166">MNTDIRKSIFVTIMSSEDYIDAFERLMRLGLKEVQQREIIRVLIHCCGQVGRAVEVPEKVYNPFYTLIAHKLCAYDYSFRITLQYALWDFMRELGEFDVGGLGRISAKVDEDDLTAGSRKKVPLRRIANLARLYSWLIAKASLSLTVLK</sequence>
<dbReference type="EMBL" id="JAMZIH010004152">
    <property type="protein sequence ID" value="KAJ1676409.1"/>
    <property type="molecule type" value="Genomic_DNA"/>
</dbReference>
<gene>
    <name evidence="1" type="primary">SGD1_2</name>
    <name evidence="1" type="ORF">EV182_008249</name>
</gene>
<proteinExistence type="predicted"/>
<organism evidence="1 2">
    <name type="scientific">Spiromyces aspiralis</name>
    <dbReference type="NCBI Taxonomy" id="68401"/>
    <lineage>
        <taxon>Eukaryota</taxon>
        <taxon>Fungi</taxon>
        <taxon>Fungi incertae sedis</taxon>
        <taxon>Zoopagomycota</taxon>
        <taxon>Kickxellomycotina</taxon>
        <taxon>Kickxellomycetes</taxon>
        <taxon>Kickxellales</taxon>
        <taxon>Kickxellaceae</taxon>
        <taxon>Spiromyces</taxon>
    </lineage>
</organism>
<comment type="caution">
    <text evidence="1">The sequence shown here is derived from an EMBL/GenBank/DDBJ whole genome shotgun (WGS) entry which is preliminary data.</text>
</comment>
<reference evidence="1" key="1">
    <citation type="submission" date="2022-06" db="EMBL/GenBank/DDBJ databases">
        <title>Phylogenomic reconstructions and comparative analyses of Kickxellomycotina fungi.</title>
        <authorList>
            <person name="Reynolds N.K."/>
            <person name="Stajich J.E."/>
            <person name="Barry K."/>
            <person name="Grigoriev I.V."/>
            <person name="Crous P."/>
            <person name="Smith M.E."/>
        </authorList>
    </citation>
    <scope>NUCLEOTIDE SEQUENCE</scope>
    <source>
        <strain evidence="1">RSA 2271</strain>
    </source>
</reference>
<feature type="non-terminal residue" evidence="1">
    <location>
        <position position="149"/>
    </location>
</feature>
<protein>
    <submittedName>
        <fullName evidence="1">Suppressor of glycerol defect</fullName>
    </submittedName>
</protein>
<keyword evidence="2" id="KW-1185">Reference proteome</keyword>